<organism evidence="4">
    <name type="scientific">uncultured Actinomycetes bacterium</name>
    <dbReference type="NCBI Taxonomy" id="152507"/>
    <lineage>
        <taxon>Bacteria</taxon>
        <taxon>Bacillati</taxon>
        <taxon>Actinomycetota</taxon>
        <taxon>Actinomycetes</taxon>
        <taxon>environmental samples</taxon>
    </lineage>
</organism>
<dbReference type="PIRSF" id="PIRSF016184">
    <property type="entry name" value="PhzC_PhzF"/>
    <property type="match status" value="1"/>
</dbReference>
<protein>
    <submittedName>
        <fullName evidence="4">Putative isomerase YddE</fullName>
        <ecNumber evidence="4">5.1.-.-</ecNumber>
    </submittedName>
</protein>
<dbReference type="InterPro" id="IPR003719">
    <property type="entry name" value="Phenazine_PhzF-like"/>
</dbReference>
<dbReference type="EMBL" id="MW122883">
    <property type="protein sequence ID" value="QOV09111.1"/>
    <property type="molecule type" value="Genomic_DNA"/>
</dbReference>
<evidence type="ECO:0000256" key="3">
    <source>
        <dbReference type="PIRSR" id="PIRSR016184-1"/>
    </source>
</evidence>
<accession>A0A871Y6X7</accession>
<dbReference type="PANTHER" id="PTHR13774">
    <property type="entry name" value="PHENAZINE BIOSYNTHESIS PROTEIN"/>
    <property type="match status" value="1"/>
</dbReference>
<dbReference type="NCBIfam" id="TIGR00654">
    <property type="entry name" value="PhzF_family"/>
    <property type="match status" value="1"/>
</dbReference>
<name>A0A871Y6X7_9ACTN</name>
<evidence type="ECO:0000313" key="4">
    <source>
        <dbReference type="EMBL" id="QOV09111.1"/>
    </source>
</evidence>
<dbReference type="PANTHER" id="PTHR13774:SF39">
    <property type="entry name" value="BIOSYNTHESIS PROTEIN, PUTATIVE-RELATED"/>
    <property type="match status" value="1"/>
</dbReference>
<comment type="similarity">
    <text evidence="1">Belongs to the PhzF family.</text>
</comment>
<dbReference type="GO" id="GO:0016853">
    <property type="term" value="F:isomerase activity"/>
    <property type="evidence" value="ECO:0007669"/>
    <property type="project" value="UniProtKB-KW"/>
</dbReference>
<dbReference type="Gene3D" id="3.10.310.10">
    <property type="entry name" value="Diaminopimelate Epimerase, Chain A, domain 1"/>
    <property type="match status" value="2"/>
</dbReference>
<dbReference type="GO" id="GO:0005737">
    <property type="term" value="C:cytoplasm"/>
    <property type="evidence" value="ECO:0007669"/>
    <property type="project" value="TreeGrafter"/>
</dbReference>
<gene>
    <name evidence="4" type="primary">yddE</name>
    <name evidence="4" type="ORF">HULAa32G3_00031</name>
</gene>
<proteinExistence type="inferred from homology"/>
<keyword evidence="2 4" id="KW-0413">Isomerase</keyword>
<dbReference type="AlphaFoldDB" id="A0A871Y6X7"/>
<sequence length="276" mass="29479">MHPEILRLAAFPLENAGGNPAGVVLDATNLSDSQMQALAKEVGFSETAFITTALAERMRVRYFSPEMEVDFCGHATIATGVALGEINGPGEYIFETNTGDVGVEVTKSDIGYIAELSSTTAMVSQIETTLLDELLEILHYNPSNLDPSHPVLIANAGNAHPIMILENPDTLQNLDYNFDALKALCRSHNWPTVQLLATESPGVWQSRNPFAFGGVYEDPATGSAAAAFGVYLRDLGFAKPGDTVIIKQGFTMSQPSLLKVTIEATAIKVAGGAIHL</sequence>
<dbReference type="SUPFAM" id="SSF54506">
    <property type="entry name" value="Diaminopimelate epimerase-like"/>
    <property type="match status" value="1"/>
</dbReference>
<dbReference type="EC" id="5.1.-.-" evidence="4"/>
<dbReference type="Pfam" id="PF02567">
    <property type="entry name" value="PhzC-PhzF"/>
    <property type="match status" value="1"/>
</dbReference>
<evidence type="ECO:0000256" key="1">
    <source>
        <dbReference type="ARBA" id="ARBA00008270"/>
    </source>
</evidence>
<reference evidence="4" key="1">
    <citation type="submission" date="2020-10" db="EMBL/GenBank/DDBJ databases">
        <title>Diverse heliorhodopsins detected via functional metagenomics in peat lake Actinobacteria, Chloroflexi and Archaea.</title>
        <authorList>
            <person name="Chazan A."/>
            <person name="Rozenberg A."/>
            <person name="Tahan R."/>
            <person name="Mannen K."/>
            <person name="Nagata T."/>
            <person name="Yaish S."/>
            <person name="Larom S."/>
            <person name="Kandori H."/>
            <person name="Inoue K."/>
            <person name="Beja O."/>
            <person name="Pushkarev A."/>
        </authorList>
    </citation>
    <scope>NUCLEOTIDE SEQUENCE</scope>
</reference>
<evidence type="ECO:0000256" key="2">
    <source>
        <dbReference type="ARBA" id="ARBA00023235"/>
    </source>
</evidence>
<feature type="active site" evidence="3">
    <location>
        <position position="46"/>
    </location>
</feature>